<evidence type="ECO:0000313" key="3">
    <source>
        <dbReference type="Proteomes" id="UP000054695"/>
    </source>
</evidence>
<accession>A0A0W0RPZ9</accession>
<dbReference type="PATRIC" id="fig|447.4.peg.1900"/>
<dbReference type="SUPFAM" id="SSF56112">
    <property type="entry name" value="Protein kinase-like (PK-like)"/>
    <property type="match status" value="1"/>
</dbReference>
<evidence type="ECO:0000313" key="2">
    <source>
        <dbReference type="EMBL" id="KTC73140.1"/>
    </source>
</evidence>
<keyword evidence="2" id="KW-0808">Transferase</keyword>
<gene>
    <name evidence="2" type="ORF">Lboz_1786</name>
</gene>
<dbReference type="AlphaFoldDB" id="A0A0W0RPZ9"/>
<sequence>MNHQQMISLCNLFQLGVPLNAPKRIHGGLLHTMWRINTDEGSYAIKQLSPHINLANEAIIKNYNLTESIASRFIEHGIPGVSAIDHMDNYLEIIDGVGFLIYPWVNAEPLHKDAVSEVHALKIANILAKMHLINLIVPEITELEFDIHPNDKLIELIQKANLCNCPFANELTALRQDIISINTAFQNSLPALKKHILISHGDLDQKNVLWDNNRPILIDWECAHKLNPTHEIVDTSLNWSGITTHFDEELFIKMMRAYTTSGGYLNKDILQAAFNAVQGNWINWMVYNIERSCVMEESEQQTMGIEQVNQVLKTIINLKNIAPNLMIML</sequence>
<evidence type="ECO:0000259" key="1">
    <source>
        <dbReference type="Pfam" id="PF01636"/>
    </source>
</evidence>
<feature type="domain" description="Aminoglycoside phosphotransferase" evidence="1">
    <location>
        <begin position="23"/>
        <end position="259"/>
    </location>
</feature>
<dbReference type="Pfam" id="PF01636">
    <property type="entry name" value="APH"/>
    <property type="match status" value="1"/>
</dbReference>
<organism evidence="2 3">
    <name type="scientific">Legionella bozemanae</name>
    <name type="common">Fluoribacter bozemanae</name>
    <dbReference type="NCBI Taxonomy" id="447"/>
    <lineage>
        <taxon>Bacteria</taxon>
        <taxon>Pseudomonadati</taxon>
        <taxon>Pseudomonadota</taxon>
        <taxon>Gammaproteobacteria</taxon>
        <taxon>Legionellales</taxon>
        <taxon>Legionellaceae</taxon>
        <taxon>Legionella</taxon>
    </lineage>
</organism>
<dbReference type="InterPro" id="IPR011009">
    <property type="entry name" value="Kinase-like_dom_sf"/>
</dbReference>
<keyword evidence="3" id="KW-1185">Reference proteome</keyword>
<dbReference type="Gene3D" id="3.90.1200.10">
    <property type="match status" value="1"/>
</dbReference>
<dbReference type="GO" id="GO:0016740">
    <property type="term" value="F:transferase activity"/>
    <property type="evidence" value="ECO:0007669"/>
    <property type="project" value="UniProtKB-KW"/>
</dbReference>
<protein>
    <submittedName>
        <fullName evidence="2">Putative aminoglycoside phosphotransferase</fullName>
    </submittedName>
</protein>
<name>A0A0W0RPZ9_LEGBO</name>
<comment type="caution">
    <text evidence="2">The sequence shown here is derived from an EMBL/GenBank/DDBJ whole genome shotgun (WGS) entry which is preliminary data.</text>
</comment>
<dbReference type="EMBL" id="LNXU01000019">
    <property type="protein sequence ID" value="KTC73140.1"/>
    <property type="molecule type" value="Genomic_DNA"/>
</dbReference>
<dbReference type="STRING" id="447.Lboz_1786"/>
<dbReference type="RefSeq" id="WP_058459437.1">
    <property type="nucleotide sequence ID" value="NZ_CAAAIY010000022.1"/>
</dbReference>
<proteinExistence type="predicted"/>
<dbReference type="InterPro" id="IPR002575">
    <property type="entry name" value="Aminoglycoside_PTrfase"/>
</dbReference>
<dbReference type="Proteomes" id="UP000054695">
    <property type="component" value="Unassembled WGS sequence"/>
</dbReference>
<dbReference type="OrthoDB" id="2352890at2"/>
<reference evidence="2 3" key="1">
    <citation type="submission" date="2015-11" db="EMBL/GenBank/DDBJ databases">
        <title>Genomic analysis of 38 Legionella species identifies large and diverse effector repertoires.</title>
        <authorList>
            <person name="Burstein D."/>
            <person name="Amaro F."/>
            <person name="Zusman T."/>
            <person name="Lifshitz Z."/>
            <person name="Cohen O."/>
            <person name="Gilbert J.A."/>
            <person name="Pupko T."/>
            <person name="Shuman H.A."/>
            <person name="Segal G."/>
        </authorList>
    </citation>
    <scope>NUCLEOTIDE SEQUENCE [LARGE SCALE GENOMIC DNA]</scope>
    <source>
        <strain evidence="2 3">WIGA</strain>
    </source>
</reference>